<evidence type="ECO:0000313" key="2">
    <source>
        <dbReference type="Proteomes" id="UP000579523"/>
    </source>
</evidence>
<gene>
    <name evidence="1" type="ORF">FHS37_006715</name>
</gene>
<dbReference type="AlphaFoldDB" id="A0A7W7PWS7"/>
<organism evidence="1 2">
    <name type="scientific">Streptomyces griseomycini</name>
    <dbReference type="NCBI Taxonomy" id="66895"/>
    <lineage>
        <taxon>Bacteria</taxon>
        <taxon>Bacillati</taxon>
        <taxon>Actinomycetota</taxon>
        <taxon>Actinomycetes</taxon>
        <taxon>Kitasatosporales</taxon>
        <taxon>Streptomycetaceae</taxon>
        <taxon>Streptomyces</taxon>
    </lineage>
</organism>
<proteinExistence type="predicted"/>
<keyword evidence="2" id="KW-1185">Reference proteome</keyword>
<protein>
    <submittedName>
        <fullName evidence="1">Uncharacterized protein</fullName>
    </submittedName>
</protein>
<evidence type="ECO:0000313" key="1">
    <source>
        <dbReference type="EMBL" id="MBB4902618.1"/>
    </source>
</evidence>
<dbReference type="EMBL" id="JACHJI010000017">
    <property type="protein sequence ID" value="MBB4902618.1"/>
    <property type="molecule type" value="Genomic_DNA"/>
</dbReference>
<reference evidence="1 2" key="1">
    <citation type="submission" date="2020-08" db="EMBL/GenBank/DDBJ databases">
        <title>Genomic Encyclopedia of Type Strains, Phase III (KMG-III): the genomes of soil and plant-associated and newly described type strains.</title>
        <authorList>
            <person name="Whitman W."/>
        </authorList>
    </citation>
    <scope>NUCLEOTIDE SEQUENCE [LARGE SCALE GENOMIC DNA]</scope>
    <source>
        <strain evidence="1 2">CECT 3273</strain>
    </source>
</reference>
<dbReference type="Proteomes" id="UP000579523">
    <property type="component" value="Unassembled WGS sequence"/>
</dbReference>
<comment type="caution">
    <text evidence="1">The sequence shown here is derived from an EMBL/GenBank/DDBJ whole genome shotgun (WGS) entry which is preliminary data.</text>
</comment>
<sequence>MPNSFATLYGPLVGLIYGARARGDEETAQEALAELLEGYARLERCEIGTVDEQNEYIITRNLGALPEVLEDLGVTPDRLPPPAGRRSPTPPAAVDTARLAEHFARLVGDARPEARFTVDERPQDGMRYQGRPAPYAVVDRTDGLPVAWYPDRDWASVVADTASRLRRAG</sequence>
<dbReference type="RefSeq" id="WP_184828092.1">
    <property type="nucleotide sequence ID" value="NZ_BMTK01000036.1"/>
</dbReference>
<accession>A0A7W7PWS7</accession>
<name>A0A7W7PWS7_9ACTN</name>